<protein>
    <recommendedName>
        <fullName evidence="4">Core-binding (CB) domain-containing protein</fullName>
    </recommendedName>
</protein>
<sequence length="91" mass="10349">MGMDLDSIPELLEDFKTELRRQNRAKSTIDTYARDVGYFVSYLETREFGSLASDFDILRRQLGASVLPTPLSVPRSSLGGIPRRDTNDRPR</sequence>
<name>A0A6G9YZE1_9NOCA</name>
<evidence type="ECO:0000313" key="3">
    <source>
        <dbReference type="Proteomes" id="UP000500953"/>
    </source>
</evidence>
<feature type="compositionally biased region" description="Basic and acidic residues" evidence="1">
    <location>
        <begin position="82"/>
        <end position="91"/>
    </location>
</feature>
<evidence type="ECO:0008006" key="4">
    <source>
        <dbReference type="Google" id="ProtNLM"/>
    </source>
</evidence>
<dbReference type="AlphaFoldDB" id="A0A6G9YZE1"/>
<gene>
    <name evidence="2" type="ORF">F6W96_09515</name>
</gene>
<organism evidence="2 3">
    <name type="scientific">Nocardia terpenica</name>
    <dbReference type="NCBI Taxonomy" id="455432"/>
    <lineage>
        <taxon>Bacteria</taxon>
        <taxon>Bacillati</taxon>
        <taxon>Actinomycetota</taxon>
        <taxon>Actinomycetes</taxon>
        <taxon>Mycobacteriales</taxon>
        <taxon>Nocardiaceae</taxon>
        <taxon>Nocardia</taxon>
    </lineage>
</organism>
<dbReference type="Proteomes" id="UP000500953">
    <property type="component" value="Chromosome"/>
</dbReference>
<reference evidence="2 3" key="1">
    <citation type="journal article" date="2019" name="ACS Chem. Biol.">
        <title>Identification and Mobilization of a Cryptic Antibiotic Biosynthesis Gene Locus from a Human-Pathogenic Nocardia Isolate.</title>
        <authorList>
            <person name="Herisse M."/>
            <person name="Ishida K."/>
            <person name="Porter J.L."/>
            <person name="Howden B."/>
            <person name="Hertweck C."/>
            <person name="Stinear T.P."/>
            <person name="Pidot S.J."/>
        </authorList>
    </citation>
    <scope>NUCLEOTIDE SEQUENCE [LARGE SCALE GENOMIC DNA]</scope>
    <source>
        <strain evidence="2 3">AUSMDU00012715</strain>
    </source>
</reference>
<evidence type="ECO:0000256" key="1">
    <source>
        <dbReference type="SAM" id="MobiDB-lite"/>
    </source>
</evidence>
<proteinExistence type="predicted"/>
<evidence type="ECO:0000313" key="2">
    <source>
        <dbReference type="EMBL" id="QIS18487.1"/>
    </source>
</evidence>
<accession>A0A6G9YZE1</accession>
<dbReference type="EMBL" id="CP046173">
    <property type="protein sequence ID" value="QIS18487.1"/>
    <property type="molecule type" value="Genomic_DNA"/>
</dbReference>
<feature type="region of interest" description="Disordered" evidence="1">
    <location>
        <begin position="71"/>
        <end position="91"/>
    </location>
</feature>
<dbReference type="RefSeq" id="WP_167485819.1">
    <property type="nucleotide sequence ID" value="NZ_CP046173.1"/>
</dbReference>